<reference evidence="1 2" key="1">
    <citation type="journal article" date="2020" name="Food Funct.">
        <title>Screening of Lactobacillus salivarius strains from the feces of Chinese populations and the evaluation of their effects against intestinal inflammation in mice.</title>
        <authorList>
            <person name="Zhai Q."/>
            <person name="Shen X."/>
            <person name="Cen S."/>
            <person name="Zhang C."/>
            <person name="Tian F."/>
            <person name="Zhao J."/>
            <person name="Zhang H."/>
            <person name="Xue Y."/>
            <person name="Chen W."/>
        </authorList>
    </citation>
    <scope>NUCLEOTIDE SEQUENCE [LARGE SCALE GENOMIC DNA]</scope>
    <source>
        <strain evidence="1 2">FYNDL5_1.scaf</strain>
    </source>
</reference>
<evidence type="ECO:0000313" key="2">
    <source>
        <dbReference type="Proteomes" id="UP000471678"/>
    </source>
</evidence>
<organism evidence="1 2">
    <name type="scientific">Ligilactobacillus salivarius</name>
    <dbReference type="NCBI Taxonomy" id="1624"/>
    <lineage>
        <taxon>Bacteria</taxon>
        <taxon>Bacillati</taxon>
        <taxon>Bacillota</taxon>
        <taxon>Bacilli</taxon>
        <taxon>Lactobacillales</taxon>
        <taxon>Lactobacillaceae</taxon>
        <taxon>Ligilactobacillus</taxon>
    </lineage>
</organism>
<sequence length="57" mass="7037">MQRFKLEKLFRKKGWYLLRHGSNHDLWTNGTKIEEIPRHPEVKERLAKHLINKHHLK</sequence>
<dbReference type="EMBL" id="VSUB01000002">
    <property type="protein sequence ID" value="MYY64515.1"/>
    <property type="molecule type" value="Genomic_DNA"/>
</dbReference>
<name>A0A6N9IQQ4_9LACO</name>
<dbReference type="RefSeq" id="WP_143455800.1">
    <property type="nucleotide sequence ID" value="NZ_NBEB01000040.1"/>
</dbReference>
<gene>
    <name evidence="1" type="ORF">FYL25_03580</name>
</gene>
<accession>A0A6N9IQQ4</accession>
<dbReference type="SUPFAM" id="SSF54786">
    <property type="entry name" value="YcfA/nrd intein domain"/>
    <property type="match status" value="1"/>
</dbReference>
<proteinExistence type="predicted"/>
<dbReference type="Proteomes" id="UP000471678">
    <property type="component" value="Unassembled WGS sequence"/>
</dbReference>
<comment type="caution">
    <text evidence="1">The sequence shown here is derived from an EMBL/GenBank/DDBJ whole genome shotgun (WGS) entry which is preliminary data.</text>
</comment>
<dbReference type="AlphaFoldDB" id="A0A6N9IQQ4"/>
<protein>
    <submittedName>
        <fullName evidence="1">Type II toxin-antitoxin system HicA family toxin</fullName>
    </submittedName>
</protein>
<evidence type="ECO:0000313" key="1">
    <source>
        <dbReference type="EMBL" id="MYY64515.1"/>
    </source>
</evidence>